<accession>K9ZAL9</accession>
<dbReference type="KEGG" id="acy:Anacy_0166"/>
<evidence type="ECO:0000313" key="2">
    <source>
        <dbReference type="EMBL" id="AFZ55774.1"/>
    </source>
</evidence>
<dbReference type="STRING" id="272123.Anacy_0166"/>
<dbReference type="RefSeq" id="WP_015212430.1">
    <property type="nucleotide sequence ID" value="NC_019771.1"/>
</dbReference>
<evidence type="ECO:0000313" key="3">
    <source>
        <dbReference type="Proteomes" id="UP000010474"/>
    </source>
</evidence>
<organism evidence="2 3">
    <name type="scientific">Anabaena cylindrica (strain ATCC 27899 / PCC 7122)</name>
    <dbReference type="NCBI Taxonomy" id="272123"/>
    <lineage>
        <taxon>Bacteria</taxon>
        <taxon>Bacillati</taxon>
        <taxon>Cyanobacteriota</taxon>
        <taxon>Cyanophyceae</taxon>
        <taxon>Nostocales</taxon>
        <taxon>Nostocaceae</taxon>
        <taxon>Anabaena</taxon>
    </lineage>
</organism>
<protein>
    <submittedName>
        <fullName evidence="2">Uncharacterized protein</fullName>
    </submittedName>
</protein>
<gene>
    <name evidence="2" type="ordered locus">Anacy_0166</name>
</gene>
<dbReference type="EMBL" id="CP003659">
    <property type="protein sequence ID" value="AFZ55774.1"/>
    <property type="molecule type" value="Genomic_DNA"/>
</dbReference>
<name>K9ZAL9_ANACC</name>
<dbReference type="Proteomes" id="UP000010474">
    <property type="component" value="Chromosome"/>
</dbReference>
<keyword evidence="3" id="KW-1185">Reference proteome</keyword>
<feature type="region of interest" description="Disordered" evidence="1">
    <location>
        <begin position="14"/>
        <end position="34"/>
    </location>
</feature>
<sequence>MPSVPDPRLLAQVGQEQRGEPGRLPGQGESNIRGQINSSSAAAFAALSSPIPLPNPLNDSVDVAKKLEVVVRKSPAIALHHPQD</sequence>
<reference evidence="3" key="1">
    <citation type="journal article" date="2013" name="Proc. Natl. Acad. Sci. U.S.A.">
        <title>Improving the coverage of the cyanobacterial phylum using diversity-driven genome sequencing.</title>
        <authorList>
            <person name="Shih P.M."/>
            <person name="Wu D."/>
            <person name="Latifi A."/>
            <person name="Axen S.D."/>
            <person name="Fewer D.P."/>
            <person name="Talla E."/>
            <person name="Calteau A."/>
            <person name="Cai F."/>
            <person name="Tandeau de Marsac N."/>
            <person name="Rippka R."/>
            <person name="Herdman M."/>
            <person name="Sivonen K."/>
            <person name="Coursin T."/>
            <person name="Laurent T."/>
            <person name="Goodwin L."/>
            <person name="Nolan M."/>
            <person name="Davenport K.W."/>
            <person name="Han C.S."/>
            <person name="Rubin E.M."/>
            <person name="Eisen J.A."/>
            <person name="Woyke T."/>
            <person name="Gugger M."/>
            <person name="Kerfeld C.A."/>
        </authorList>
    </citation>
    <scope>NUCLEOTIDE SEQUENCE [LARGE SCALE GENOMIC DNA]</scope>
    <source>
        <strain evidence="3">ATCC 27899 / PCC 7122</strain>
    </source>
</reference>
<dbReference type="PATRIC" id="fig|272123.3.peg.179"/>
<dbReference type="AlphaFoldDB" id="K9ZAL9"/>
<proteinExistence type="predicted"/>
<evidence type="ECO:0000256" key="1">
    <source>
        <dbReference type="SAM" id="MobiDB-lite"/>
    </source>
</evidence>
<dbReference type="HOGENOM" id="CLU_2520345_0_0_3"/>